<dbReference type="OrthoDB" id="4500576at2759"/>
<feature type="transmembrane region" description="Helical" evidence="2">
    <location>
        <begin position="198"/>
        <end position="221"/>
    </location>
</feature>
<protein>
    <recommendedName>
        <fullName evidence="6">Mid2 domain-containing protein</fullName>
    </recommendedName>
</protein>
<keyword evidence="2" id="KW-1133">Transmembrane helix</keyword>
<evidence type="ECO:0000313" key="5">
    <source>
        <dbReference type="Proteomes" id="UP000800039"/>
    </source>
</evidence>
<comment type="caution">
    <text evidence="4">The sequence shown here is derived from an EMBL/GenBank/DDBJ whole genome shotgun (WGS) entry which is preliminary data.</text>
</comment>
<gene>
    <name evidence="4" type="ORF">K460DRAFT_378311</name>
</gene>
<feature type="region of interest" description="Disordered" evidence="1">
    <location>
        <begin position="158"/>
        <end position="195"/>
    </location>
</feature>
<keyword evidence="3" id="KW-0732">Signal</keyword>
<evidence type="ECO:0008006" key="6">
    <source>
        <dbReference type="Google" id="ProtNLM"/>
    </source>
</evidence>
<dbReference type="AlphaFoldDB" id="A0A9P4GD09"/>
<keyword evidence="5" id="KW-1185">Reference proteome</keyword>
<evidence type="ECO:0000256" key="3">
    <source>
        <dbReference type="SAM" id="SignalP"/>
    </source>
</evidence>
<feature type="compositionally biased region" description="Polar residues" evidence="1">
    <location>
        <begin position="256"/>
        <end position="274"/>
    </location>
</feature>
<dbReference type="Proteomes" id="UP000800039">
    <property type="component" value="Unassembled WGS sequence"/>
</dbReference>
<keyword evidence="2" id="KW-0812">Transmembrane</keyword>
<accession>A0A9P4GD09</accession>
<feature type="chain" id="PRO_5040127986" description="Mid2 domain-containing protein" evidence="3">
    <location>
        <begin position="21"/>
        <end position="303"/>
    </location>
</feature>
<feature type="region of interest" description="Disordered" evidence="1">
    <location>
        <begin position="227"/>
        <end position="303"/>
    </location>
</feature>
<sequence length="303" mass="32873">MEFYSSLILVFFLFPLQVWCQTVQDGWTAPAAPDGSTSLQSGAKFTLLWKSDLQSSFKPYCPLCDTIKLDLWITNFNGSKYTSKIGRGIDLTTTSSYDWNVNIASNAFSEKDFWVFRFTFFDSTDPYTQQISSPGFKISGLVKASSTVAVRSSSATSTVPTSSSIATTSTSVASSSSSAPKSTEQTSAPSSSSKSNTWISGVVVGPLAGIALGAALMWVCLRKCKNKKTQQNQGNAEHDRGGSRRQYPPGQDPKGMNSQTVTSDSQPWQHQTGNHGRYIAEAPGSTTLTQPAELWQGNYRPQS</sequence>
<dbReference type="RefSeq" id="XP_040785649.1">
    <property type="nucleotide sequence ID" value="XM_040935065.1"/>
</dbReference>
<name>A0A9P4GD09_9PLEO</name>
<dbReference type="GeneID" id="63852316"/>
<proteinExistence type="predicted"/>
<dbReference type="EMBL" id="ML976617">
    <property type="protein sequence ID" value="KAF1843086.1"/>
    <property type="molecule type" value="Genomic_DNA"/>
</dbReference>
<evidence type="ECO:0000313" key="4">
    <source>
        <dbReference type="EMBL" id="KAF1843086.1"/>
    </source>
</evidence>
<feature type="signal peptide" evidence="3">
    <location>
        <begin position="1"/>
        <end position="20"/>
    </location>
</feature>
<reference evidence="4" key="1">
    <citation type="submission" date="2020-01" db="EMBL/GenBank/DDBJ databases">
        <authorList>
            <consortium name="DOE Joint Genome Institute"/>
            <person name="Haridas S."/>
            <person name="Albert R."/>
            <person name="Binder M."/>
            <person name="Bloem J."/>
            <person name="Labutti K."/>
            <person name="Salamov A."/>
            <person name="Andreopoulos B."/>
            <person name="Baker S.E."/>
            <person name="Barry K."/>
            <person name="Bills G."/>
            <person name="Bluhm B.H."/>
            <person name="Cannon C."/>
            <person name="Castanera R."/>
            <person name="Culley D.E."/>
            <person name="Daum C."/>
            <person name="Ezra D."/>
            <person name="Gonzalez J.B."/>
            <person name="Henrissat B."/>
            <person name="Kuo A."/>
            <person name="Liang C."/>
            <person name="Lipzen A."/>
            <person name="Lutzoni F."/>
            <person name="Magnuson J."/>
            <person name="Mondo S."/>
            <person name="Nolan M."/>
            <person name="Ohm R."/>
            <person name="Pangilinan J."/>
            <person name="Park H.-J."/>
            <person name="Ramirez L."/>
            <person name="Alfaro M."/>
            <person name="Sun H."/>
            <person name="Tritt A."/>
            <person name="Yoshinaga Y."/>
            <person name="Zwiers L.-H."/>
            <person name="Turgeon B.G."/>
            <person name="Goodwin S.B."/>
            <person name="Spatafora J.W."/>
            <person name="Crous P.W."/>
            <person name="Grigoriev I.V."/>
        </authorList>
    </citation>
    <scope>NUCLEOTIDE SEQUENCE</scope>
    <source>
        <strain evidence="4">CBS 394.84</strain>
    </source>
</reference>
<evidence type="ECO:0000256" key="1">
    <source>
        <dbReference type="SAM" id="MobiDB-lite"/>
    </source>
</evidence>
<organism evidence="4 5">
    <name type="scientific">Cucurbitaria berberidis CBS 394.84</name>
    <dbReference type="NCBI Taxonomy" id="1168544"/>
    <lineage>
        <taxon>Eukaryota</taxon>
        <taxon>Fungi</taxon>
        <taxon>Dikarya</taxon>
        <taxon>Ascomycota</taxon>
        <taxon>Pezizomycotina</taxon>
        <taxon>Dothideomycetes</taxon>
        <taxon>Pleosporomycetidae</taxon>
        <taxon>Pleosporales</taxon>
        <taxon>Pleosporineae</taxon>
        <taxon>Cucurbitariaceae</taxon>
        <taxon>Cucurbitaria</taxon>
    </lineage>
</organism>
<keyword evidence="2" id="KW-0472">Membrane</keyword>
<evidence type="ECO:0000256" key="2">
    <source>
        <dbReference type="SAM" id="Phobius"/>
    </source>
</evidence>